<keyword evidence="4" id="KW-0378">Hydrolase</keyword>
<feature type="chain" id="PRO_5045626427" evidence="5">
    <location>
        <begin position="20"/>
        <end position="656"/>
    </location>
</feature>
<evidence type="ECO:0000313" key="7">
    <source>
        <dbReference type="EMBL" id="BCY28871.1"/>
    </source>
</evidence>
<feature type="signal peptide" evidence="5">
    <location>
        <begin position="1"/>
        <end position="19"/>
    </location>
</feature>
<organism evidence="7 8">
    <name type="scientific">Flavobacterium okayamense</name>
    <dbReference type="NCBI Taxonomy" id="2830782"/>
    <lineage>
        <taxon>Bacteria</taxon>
        <taxon>Pseudomonadati</taxon>
        <taxon>Bacteroidota</taxon>
        <taxon>Flavobacteriia</taxon>
        <taxon>Flavobacteriales</taxon>
        <taxon>Flavobacteriaceae</taxon>
        <taxon>Flavobacterium</taxon>
    </lineage>
</organism>
<evidence type="ECO:0000313" key="8">
    <source>
        <dbReference type="Proteomes" id="UP000825258"/>
    </source>
</evidence>
<keyword evidence="2" id="KW-0540">Nuclease</keyword>
<keyword evidence="8" id="KW-1185">Reference proteome</keyword>
<protein>
    <submittedName>
        <fullName evidence="7">Ribonuclease</fullName>
    </submittedName>
</protein>
<dbReference type="RefSeq" id="WP_221257976.1">
    <property type="nucleotide sequence ID" value="NZ_AP024749.1"/>
</dbReference>
<dbReference type="Pfam" id="PF04231">
    <property type="entry name" value="Endonuclease_1"/>
    <property type="match status" value="2"/>
</dbReference>
<name>A0ABN6I159_9FLAO</name>
<comment type="similarity">
    <text evidence="1">Belongs to the EndA/NucM nuclease family.</text>
</comment>
<accession>A0ABN6I159</accession>
<evidence type="ECO:0000256" key="2">
    <source>
        <dbReference type="ARBA" id="ARBA00022722"/>
    </source>
</evidence>
<dbReference type="EMBL" id="AP024749">
    <property type="protein sequence ID" value="BCY28871.1"/>
    <property type="molecule type" value="Genomic_DNA"/>
</dbReference>
<proteinExistence type="inferred from homology"/>
<evidence type="ECO:0000256" key="4">
    <source>
        <dbReference type="ARBA" id="ARBA00022801"/>
    </source>
</evidence>
<evidence type="ECO:0000256" key="1">
    <source>
        <dbReference type="ARBA" id="ARBA00006429"/>
    </source>
</evidence>
<dbReference type="InterPro" id="IPR044925">
    <property type="entry name" value="His-Me_finger_sf"/>
</dbReference>
<dbReference type="Proteomes" id="UP000825258">
    <property type="component" value="Chromosome"/>
</dbReference>
<dbReference type="InterPro" id="IPR026444">
    <property type="entry name" value="Secre_tail"/>
</dbReference>
<feature type="domain" description="Secretion system C-terminal sorting" evidence="6">
    <location>
        <begin position="588"/>
        <end position="655"/>
    </location>
</feature>
<reference evidence="7 8" key="1">
    <citation type="submission" date="2021-06" db="EMBL/GenBank/DDBJ databases">
        <title>Whole genome sequences of Flavobacterium sp. KK2020170 and assembly.</title>
        <authorList>
            <person name="Kitahara K."/>
            <person name="Miyoshi S."/>
            <person name="Uesaka K."/>
        </authorList>
    </citation>
    <scope>NUCLEOTIDE SEQUENCE [LARGE SCALE GENOMIC DNA]</scope>
    <source>
        <strain evidence="7 8">KK2020170</strain>
    </source>
</reference>
<keyword evidence="3 5" id="KW-0732">Signal</keyword>
<gene>
    <name evidence="7" type="ORF">KK2020170_17390</name>
</gene>
<dbReference type="InterPro" id="IPR007346">
    <property type="entry name" value="Endonuclease-I"/>
</dbReference>
<dbReference type="SUPFAM" id="SSF54060">
    <property type="entry name" value="His-Me finger endonucleases"/>
    <property type="match status" value="1"/>
</dbReference>
<dbReference type="NCBIfam" id="TIGR04183">
    <property type="entry name" value="Por_Secre_tail"/>
    <property type="match status" value="1"/>
</dbReference>
<sequence length="656" mass="71801">MTQKLLTFLTLFLTSFLFSQTVVINEIDADTPGSDTLEFIELKSFDAGGVALPNYSLDGYVLVFYNGANDWVYRTIDLDGFVTDINGIIHFGNSAVSPSPAATIPPNGIQNGPEVVAIYNGNATDFPIDTATIDLPNLIDAIAYSNNTTQPTSLMTSLGISVFMNENANGLKDTQSIQRKNDGSYEVKNSTPGVNNDGSGVVLNYITVSTAQPSYTEGDSFNIVFTTSQPVQNETLIMNFSLTNGNFSVGDFSGGLTVSIPVGQTTTQTAITLYDDSSDEGDEEALFQFATLPTGYVANNDNFIIRVYDINFATDPWGTPLNPTFGLCPPQIPTGYYDTLEGLSGVALKQELQNIINNGVRAQSYGDVWDILKDADRNPENNNQVWQIYTEGVKSKLDQQVGSSGSGFYQREHIWPQSRGGFSDGTSSFADGIDVWLPSNANDILAGHSDAHHIRAVDGDENNSRSNRDYGVDYNGPTGNTGSWHGDVARALFFMAVRYNGLDVVNGNPVDSTVGQMGDLATLLSWNTSDPADDFEMNRNNVIYDWQMNRNPFIDYPLLADYIFGANFGDTWSFSLSNESFTENSIKVYPNPTTDYVMIDGVEGTAKVEIYNLTGQKVVSKDFENQIRLDIDLASGVYFVKVKQQAKEITKKIIVR</sequence>
<evidence type="ECO:0000256" key="5">
    <source>
        <dbReference type="SAM" id="SignalP"/>
    </source>
</evidence>
<dbReference type="PANTHER" id="PTHR33607">
    <property type="entry name" value="ENDONUCLEASE-1"/>
    <property type="match status" value="1"/>
</dbReference>
<dbReference type="PANTHER" id="PTHR33607:SF2">
    <property type="entry name" value="ENDONUCLEASE-1"/>
    <property type="match status" value="1"/>
</dbReference>
<evidence type="ECO:0000256" key="3">
    <source>
        <dbReference type="ARBA" id="ARBA00022729"/>
    </source>
</evidence>
<dbReference type="Pfam" id="PF18962">
    <property type="entry name" value="Por_Secre_tail"/>
    <property type="match status" value="1"/>
</dbReference>
<evidence type="ECO:0000259" key="6">
    <source>
        <dbReference type="Pfam" id="PF18962"/>
    </source>
</evidence>